<gene>
    <name evidence="3" type="ORF">GCM10023167_24820</name>
</gene>
<feature type="domain" description="4'-phosphopantetheinyl transferase" evidence="2">
    <location>
        <begin position="75"/>
        <end position="146"/>
    </location>
</feature>
<keyword evidence="4" id="KW-1185">Reference proteome</keyword>
<dbReference type="InterPro" id="IPR008278">
    <property type="entry name" value="4-PPantetheinyl_Trfase_dom"/>
</dbReference>
<dbReference type="EMBL" id="BAABGL010000034">
    <property type="protein sequence ID" value="GAA4394902.1"/>
    <property type="molecule type" value="Genomic_DNA"/>
</dbReference>
<protein>
    <recommendedName>
        <fullName evidence="2">4'-phosphopantetheinyl transferase domain-containing protein</fullName>
    </recommendedName>
</protein>
<dbReference type="RefSeq" id="WP_345032530.1">
    <property type="nucleotide sequence ID" value="NZ_BAABGL010000034.1"/>
</dbReference>
<proteinExistence type="predicted"/>
<dbReference type="Pfam" id="PF01648">
    <property type="entry name" value="ACPS"/>
    <property type="match status" value="1"/>
</dbReference>
<reference evidence="4" key="1">
    <citation type="journal article" date="2019" name="Int. J. Syst. Evol. Microbiol.">
        <title>The Global Catalogue of Microorganisms (GCM) 10K type strain sequencing project: providing services to taxonomists for standard genome sequencing and annotation.</title>
        <authorList>
            <consortium name="The Broad Institute Genomics Platform"/>
            <consortium name="The Broad Institute Genome Sequencing Center for Infectious Disease"/>
            <person name="Wu L."/>
            <person name="Ma J."/>
        </authorList>
    </citation>
    <scope>NUCLEOTIDE SEQUENCE [LARGE SCALE GENOMIC DNA]</scope>
    <source>
        <strain evidence="4">JCM 17808</strain>
    </source>
</reference>
<dbReference type="SUPFAM" id="SSF56214">
    <property type="entry name" value="4'-phosphopantetheinyl transferase"/>
    <property type="match status" value="1"/>
</dbReference>
<organism evidence="3 4">
    <name type="scientific">Brevibacterium pityocampae</name>
    <dbReference type="NCBI Taxonomy" id="506594"/>
    <lineage>
        <taxon>Bacteria</taxon>
        <taxon>Bacillati</taxon>
        <taxon>Actinomycetota</taxon>
        <taxon>Actinomycetes</taxon>
        <taxon>Micrococcales</taxon>
        <taxon>Brevibacteriaceae</taxon>
        <taxon>Brevibacterium</taxon>
    </lineage>
</organism>
<name>A0ABP8JS00_9MICO</name>
<evidence type="ECO:0000259" key="2">
    <source>
        <dbReference type="Pfam" id="PF01648"/>
    </source>
</evidence>
<evidence type="ECO:0000313" key="4">
    <source>
        <dbReference type="Proteomes" id="UP001500642"/>
    </source>
</evidence>
<comment type="caution">
    <text evidence="3">The sequence shown here is derived from an EMBL/GenBank/DDBJ whole genome shotgun (WGS) entry which is preliminary data.</text>
</comment>
<dbReference type="InterPro" id="IPR037143">
    <property type="entry name" value="4-PPantetheinyl_Trfase_dom_sf"/>
</dbReference>
<sequence length="201" mass="20698">MEWTIEQAPDGVDPAHALLTGLVARVHSVSAEAVRIEATVRGRRARAGAAPVAVSLSRTAGWVAAACSGPGEPGSVGIDAEAWAPFRDSGTRAGSFADVALAAEERIWFRAAAGATEAERLAALLRTWVRKEAVLKALGTGFDTARGGLDPAAIVLGPPWDPPTCTSHPEVELADHLAGGDDPVLVSTAHRASGQASRQAD</sequence>
<dbReference type="Gene3D" id="3.90.470.20">
    <property type="entry name" value="4'-phosphopantetheinyl transferase domain"/>
    <property type="match status" value="1"/>
</dbReference>
<evidence type="ECO:0000313" key="3">
    <source>
        <dbReference type="EMBL" id="GAA4394902.1"/>
    </source>
</evidence>
<evidence type="ECO:0000256" key="1">
    <source>
        <dbReference type="ARBA" id="ARBA00022679"/>
    </source>
</evidence>
<dbReference type="Proteomes" id="UP001500642">
    <property type="component" value="Unassembled WGS sequence"/>
</dbReference>
<accession>A0ABP8JS00</accession>
<keyword evidence="1" id="KW-0808">Transferase</keyword>